<gene>
    <name evidence="7" type="ORF">H0921_06580</name>
</gene>
<feature type="transmembrane region" description="Helical" evidence="6">
    <location>
        <begin position="99"/>
        <end position="123"/>
    </location>
</feature>
<dbReference type="InterPro" id="IPR002797">
    <property type="entry name" value="Polysacc_synth"/>
</dbReference>
<protein>
    <submittedName>
        <fullName evidence="7">Oligosaccharide flippase family protein</fullName>
    </submittedName>
</protein>
<feature type="transmembrane region" description="Helical" evidence="6">
    <location>
        <begin position="320"/>
        <end position="340"/>
    </location>
</feature>
<reference evidence="7 8" key="1">
    <citation type="submission" date="2020-07" db="EMBL/GenBank/DDBJ databases">
        <title>Thermogemmata thermophila gen. nov., sp. nov., a novel moderate thermophilic planctomycete from a Kamchatka hot spring.</title>
        <authorList>
            <person name="Elcheninov A.G."/>
            <person name="Podosokorskaya O.A."/>
            <person name="Kovaleva O.L."/>
            <person name="Novikov A."/>
            <person name="Bonch-Osmolovskaya E.A."/>
            <person name="Toshchakov S.V."/>
            <person name="Kublanov I.V."/>
        </authorList>
    </citation>
    <scope>NUCLEOTIDE SEQUENCE [LARGE SCALE GENOMIC DNA]</scope>
    <source>
        <strain evidence="7 8">2918</strain>
    </source>
</reference>
<feature type="transmembrane region" description="Helical" evidence="6">
    <location>
        <begin position="135"/>
        <end position="157"/>
    </location>
</feature>
<comment type="subcellular location">
    <subcellularLocation>
        <location evidence="1">Cell membrane</location>
        <topology evidence="1">Multi-pass membrane protein</topology>
    </subcellularLocation>
</comment>
<dbReference type="InterPro" id="IPR050833">
    <property type="entry name" value="Poly_Biosynth_Transport"/>
</dbReference>
<evidence type="ECO:0000256" key="1">
    <source>
        <dbReference type="ARBA" id="ARBA00004651"/>
    </source>
</evidence>
<keyword evidence="8" id="KW-1185">Reference proteome</keyword>
<dbReference type="RefSeq" id="WP_194537264.1">
    <property type="nucleotide sequence ID" value="NZ_JACEFB010000003.1"/>
</dbReference>
<feature type="transmembrane region" description="Helical" evidence="6">
    <location>
        <begin position="259"/>
        <end position="280"/>
    </location>
</feature>
<evidence type="ECO:0000313" key="8">
    <source>
        <dbReference type="Proteomes" id="UP000542342"/>
    </source>
</evidence>
<keyword evidence="5 6" id="KW-0472">Membrane</keyword>
<dbReference type="EMBL" id="JACEFB010000003">
    <property type="protein sequence ID" value="MBA2225828.1"/>
    <property type="molecule type" value="Genomic_DNA"/>
</dbReference>
<evidence type="ECO:0000256" key="2">
    <source>
        <dbReference type="ARBA" id="ARBA00022475"/>
    </source>
</evidence>
<evidence type="ECO:0000256" key="4">
    <source>
        <dbReference type="ARBA" id="ARBA00022989"/>
    </source>
</evidence>
<accession>A0A7V9AB90</accession>
<comment type="caution">
    <text evidence="7">The sequence shown here is derived from an EMBL/GenBank/DDBJ whole genome shotgun (WGS) entry which is preliminary data.</text>
</comment>
<evidence type="ECO:0000256" key="3">
    <source>
        <dbReference type="ARBA" id="ARBA00022692"/>
    </source>
</evidence>
<evidence type="ECO:0000256" key="6">
    <source>
        <dbReference type="SAM" id="Phobius"/>
    </source>
</evidence>
<keyword evidence="4 6" id="KW-1133">Transmembrane helix</keyword>
<keyword evidence="3 6" id="KW-0812">Transmembrane</keyword>
<feature type="transmembrane region" description="Helical" evidence="6">
    <location>
        <begin position="390"/>
        <end position="408"/>
    </location>
</feature>
<name>A0A7V9AB90_9BACT</name>
<dbReference type="Proteomes" id="UP000542342">
    <property type="component" value="Unassembled WGS sequence"/>
</dbReference>
<dbReference type="Pfam" id="PF01943">
    <property type="entry name" value="Polysacc_synt"/>
    <property type="match status" value="1"/>
</dbReference>
<evidence type="ECO:0000256" key="5">
    <source>
        <dbReference type="ARBA" id="ARBA00023136"/>
    </source>
</evidence>
<feature type="transmembrane region" description="Helical" evidence="6">
    <location>
        <begin position="414"/>
        <end position="432"/>
    </location>
</feature>
<feature type="transmembrane region" description="Helical" evidence="6">
    <location>
        <begin position="452"/>
        <end position="470"/>
    </location>
</feature>
<feature type="transmembrane region" description="Helical" evidence="6">
    <location>
        <begin position="476"/>
        <end position="498"/>
    </location>
</feature>
<feature type="transmembrane region" description="Helical" evidence="6">
    <location>
        <begin position="55"/>
        <end position="79"/>
    </location>
</feature>
<dbReference type="PANTHER" id="PTHR30250:SF26">
    <property type="entry name" value="PSMA PROTEIN"/>
    <property type="match status" value="1"/>
</dbReference>
<proteinExistence type="predicted"/>
<sequence length="522" mass="57151">MSEQHHDSAPGSSGRTMAWGALANWVAFAATLTVAFFLAPYLLRRLGEARYGVWCMVEALLAYFTLLDLGLAACLVRYVARYHALSAQQELSRYAAAAFWLYCGAAGIVLLVSLPLGLVLAPLLENRLDQADRLLPFLLLMFGQFAFTLPLSVFPTLLDGLQRFGQKSAVRLGALVLRVSGIVLVMETAPGLTGLAVVLSLSQLVEHGVMWWVVRRDLPGLSLSWRWVDRTTLREVRGYSRDAFLAMVAGRLSGQSGPIVAGLFLSAAAVAHYTLAYRLIDMGKNLLRAATTTLTPAISQREAVNDREGLRRLFLDATRAVLYLVLPVHGGLVFFGHAFLNRWLGSSSVADASYPVVLILSLTLTLGVAQSVAARVLYGVGQLRGFARWALLEGAAVLTIGLLVASFWHLMGLAVAVAIPNVLFCLWTIMAACRHTHTNWGEYWQRSCKRPLVCVTLPLIIWWTIGPIPAEWQALMIAITTGLVPYALLVLLCEGSLWSFRSGKHARHGVLRNLTAVFRGRS</sequence>
<dbReference type="AlphaFoldDB" id="A0A7V9AB90"/>
<dbReference type="GO" id="GO:0005886">
    <property type="term" value="C:plasma membrane"/>
    <property type="evidence" value="ECO:0007669"/>
    <property type="project" value="UniProtKB-SubCell"/>
</dbReference>
<feature type="transmembrane region" description="Helical" evidence="6">
    <location>
        <begin position="352"/>
        <end position="378"/>
    </location>
</feature>
<organism evidence="7 8">
    <name type="scientific">Thermogemmata fonticola</name>
    <dbReference type="NCBI Taxonomy" id="2755323"/>
    <lineage>
        <taxon>Bacteria</taxon>
        <taxon>Pseudomonadati</taxon>
        <taxon>Planctomycetota</taxon>
        <taxon>Planctomycetia</taxon>
        <taxon>Gemmatales</taxon>
        <taxon>Gemmataceae</taxon>
        <taxon>Thermogemmata</taxon>
    </lineage>
</organism>
<dbReference type="PANTHER" id="PTHR30250">
    <property type="entry name" value="PST FAMILY PREDICTED COLANIC ACID TRANSPORTER"/>
    <property type="match status" value="1"/>
</dbReference>
<evidence type="ECO:0000313" key="7">
    <source>
        <dbReference type="EMBL" id="MBA2225828.1"/>
    </source>
</evidence>
<keyword evidence="2" id="KW-1003">Cell membrane</keyword>
<feature type="transmembrane region" description="Helical" evidence="6">
    <location>
        <begin position="22"/>
        <end position="43"/>
    </location>
</feature>